<name>A0A857KKH0_9ACTN</name>
<dbReference type="AlphaFoldDB" id="A0A857KKH0"/>
<dbReference type="Gene3D" id="3.30.530.20">
    <property type="match status" value="1"/>
</dbReference>
<accession>A0A857KKH0</accession>
<proteinExistence type="predicted"/>
<gene>
    <name evidence="1" type="ORF">GII30_13575</name>
</gene>
<dbReference type="InterPro" id="IPR023393">
    <property type="entry name" value="START-like_dom_sf"/>
</dbReference>
<dbReference type="EMBL" id="CP045810">
    <property type="protein sequence ID" value="QHN40044.1"/>
    <property type="molecule type" value="Genomic_DNA"/>
</dbReference>
<organism evidence="1">
    <name type="scientific">Gordonia amarae</name>
    <dbReference type="NCBI Taxonomy" id="36821"/>
    <lineage>
        <taxon>Bacteria</taxon>
        <taxon>Bacillati</taxon>
        <taxon>Actinomycetota</taxon>
        <taxon>Actinomycetes</taxon>
        <taxon>Mycobacteriales</taxon>
        <taxon>Gordoniaceae</taxon>
        <taxon>Gordonia</taxon>
    </lineage>
</organism>
<evidence type="ECO:0000313" key="1">
    <source>
        <dbReference type="EMBL" id="QHN40044.1"/>
    </source>
</evidence>
<sequence>MPVLSAALSDIGDTDSPLPGLERIESSSRARVASVLVNTLRSVHSHKQIYGDHWSIQEFIDAPARDVFNWLADPRSLEEWTISLRGFRPADEPGLWSADDLIADDVHPYIRSIANSHAMTVDYHCAWDQGRDLWIVYLMRVVNAQMVLGRPGSVVVCNSWRHPFHDHNPYPHTTPAGRSVWVGDLWPIASAAHRVELRNLKVIAEYRHRRGLPLTPEWMA</sequence>
<dbReference type="RefSeq" id="WP_005189882.1">
    <property type="nucleotide sequence ID" value="NZ_CP045804.1"/>
</dbReference>
<protein>
    <submittedName>
        <fullName evidence="1">SRPBCC family protein</fullName>
    </submittedName>
</protein>
<dbReference type="SUPFAM" id="SSF55961">
    <property type="entry name" value="Bet v1-like"/>
    <property type="match status" value="1"/>
</dbReference>
<reference evidence="1" key="1">
    <citation type="journal article" date="2021" name="Nat. Microbiol.">
        <title>Cocultivation of an ultrasmall environmental parasitic bacterium with lytic ability against bacteria associated with wastewater foams.</title>
        <authorList>
            <person name="Batinovic S."/>
            <person name="Rose J.J.A."/>
            <person name="Ratcliffe J."/>
            <person name="Seviour R.J."/>
            <person name="Petrovski S."/>
        </authorList>
    </citation>
    <scope>NUCLEOTIDE SEQUENCE</scope>
    <source>
        <strain evidence="1">CON44</strain>
    </source>
</reference>